<evidence type="ECO:0000313" key="1">
    <source>
        <dbReference type="EMBL" id="MBC8541645.1"/>
    </source>
</evidence>
<proteinExistence type="predicted"/>
<reference evidence="1" key="1">
    <citation type="submission" date="2020-08" db="EMBL/GenBank/DDBJ databases">
        <title>Genome public.</title>
        <authorList>
            <person name="Liu C."/>
            <person name="Sun Q."/>
        </authorList>
    </citation>
    <scope>NUCLEOTIDE SEQUENCE</scope>
    <source>
        <strain evidence="1">H8</strain>
    </source>
</reference>
<protein>
    <submittedName>
        <fullName evidence="1">Uncharacterized protein</fullName>
    </submittedName>
</protein>
<keyword evidence="2" id="KW-1185">Reference proteome</keyword>
<accession>A0A926DMD6</accession>
<dbReference type="RefSeq" id="WP_249313675.1">
    <property type="nucleotide sequence ID" value="NZ_JACRSU010000005.1"/>
</dbReference>
<comment type="caution">
    <text evidence="1">The sequence shown here is derived from an EMBL/GenBank/DDBJ whole genome shotgun (WGS) entry which is preliminary data.</text>
</comment>
<dbReference type="EMBL" id="JACRSU010000005">
    <property type="protein sequence ID" value="MBC8541645.1"/>
    <property type="molecule type" value="Genomic_DNA"/>
</dbReference>
<organism evidence="1 2">
    <name type="scientific">Congzhengia minquanensis</name>
    <dbReference type="NCBI Taxonomy" id="2763657"/>
    <lineage>
        <taxon>Bacteria</taxon>
        <taxon>Bacillati</taxon>
        <taxon>Bacillota</taxon>
        <taxon>Clostridia</taxon>
        <taxon>Eubacteriales</taxon>
        <taxon>Oscillospiraceae</taxon>
        <taxon>Congzhengia</taxon>
    </lineage>
</organism>
<name>A0A926DMD6_9FIRM</name>
<gene>
    <name evidence="1" type="ORF">H8698_11710</name>
</gene>
<dbReference type="AlphaFoldDB" id="A0A926DMD6"/>
<evidence type="ECO:0000313" key="2">
    <source>
        <dbReference type="Proteomes" id="UP000611762"/>
    </source>
</evidence>
<sequence length="125" mass="14154">MSRLIDADKLYDYISDVFTQFGYDVMSVKDALEAVEKAPTVNAVEFPCKVGDTVYEPRCDRGFIQEYIVIAIHFSKCSTLYGWELKDGKGIYSNTNGFSEDAIGKTVFLTREEAEQALRERENNG</sequence>
<dbReference type="Proteomes" id="UP000611762">
    <property type="component" value="Unassembled WGS sequence"/>
</dbReference>